<gene>
    <name evidence="2" type="ORF">OTU49_004439</name>
</gene>
<dbReference type="EMBL" id="JARKIK010000003">
    <property type="protein sequence ID" value="KAK8753426.1"/>
    <property type="molecule type" value="Genomic_DNA"/>
</dbReference>
<feature type="compositionally biased region" description="Acidic residues" evidence="1">
    <location>
        <begin position="592"/>
        <end position="602"/>
    </location>
</feature>
<name>A0AAW0YPM2_CHEQU</name>
<dbReference type="AlphaFoldDB" id="A0AAW0YPM2"/>
<feature type="region of interest" description="Disordered" evidence="1">
    <location>
        <begin position="867"/>
        <end position="886"/>
    </location>
</feature>
<evidence type="ECO:0000313" key="3">
    <source>
        <dbReference type="Proteomes" id="UP001445076"/>
    </source>
</evidence>
<feature type="compositionally biased region" description="Acidic residues" evidence="1">
    <location>
        <begin position="666"/>
        <end position="689"/>
    </location>
</feature>
<evidence type="ECO:0000256" key="1">
    <source>
        <dbReference type="SAM" id="MobiDB-lite"/>
    </source>
</evidence>
<sequence length="1026" mass="114543">MDQSRYKQRALQFSSSGDSRALRALQSQDGWRRQRFDVVTRRRRIAVNDNSTTTFPRVKDDNFKQEQLLLRKKRLEQGIERYQQLLKWKAAKKKMLEHEKKKRKPSFKTGVFQPELPKFLVSSDGCDLGKSVGETPGKKTPFKYLVSSSKKSGIAPGPSGHKPVFHTGGTPSTVFPKFYSGVTPSTGLSRGPKFHSGVTPGTGLSRGPKFHSGVTPDASRPHGVTTGARRIVTPDDILRRDKILSRRSLKPRREKNASRDGLVLTQAARSEYNKALRASILRRKKARELEDDLGVNPLPGTPQEVIKRRKTSVRSSGVVDAPSFAPNNFAFKFNMAGGKSFSSGTDSAGTSALGAGINSEDLPFSNAQIDVPPPNEAGGAPEVIDSRLNESYTLHPHGTESAGVTEDENDGIERKVKVCENDEVQESENDKVLPREDEERLQLDEDDSEPDESERLQLEEDDIEPDESERLQLEEDDMEPDESERLQLEEDDMEPDESEQLQLEEDDAEPDESERLQLEEDDIVEQNENDIERYENELEENNDKEPDENEQIHLQEDDVQPAAENDQVQPEEDQVQLEEYQVQPEEDRAQPEEDQAQPEEDQAQLKEDQVQPEEDQVQPEEDQVQPEEDQVQPEEDRAQSEEDRAQPEEDQAQPEEDQAQLKEDQVQPEEDQAQPEEDQVQPEEDQVQPEEDHLQLDREAKQIDNQSERQDLIKTAEQDTVDCIGVDRKAEDPIIEEDGASGSVLPADGAVPVTPRRRYPRRSSARCCGNDLATPNMPRLRPRTPCSRKTRRSISAHCDSPYLITPSRRTPARGRRLSKVKFTRKSSTPESTVESARNGTAVDISTVDDLERIAMPEAALGVVEATSGSVNSPGLPVTPGSACDRPRVSRKVLSSPWIDTTRRSRKQSCGTPDFQKFDDVAIDGLRDGGGLRIRQSSGADTAMDDQPYSSSELLALLRPSQSVVVVDSPDIDVWGMASRAEITSNIGVPVVTPKSLSRVTSPNHQTNQEIPECGVVSPPTKLEDIG</sequence>
<feature type="region of interest" description="Disordered" evidence="1">
    <location>
        <begin position="393"/>
        <end position="714"/>
    </location>
</feature>
<feature type="compositionally biased region" description="Polar residues" evidence="1">
    <location>
        <begin position="997"/>
        <end position="1009"/>
    </location>
</feature>
<feature type="compositionally biased region" description="Acidic residues" evidence="1">
    <location>
        <begin position="610"/>
        <end position="633"/>
    </location>
</feature>
<accession>A0AAW0YPM2</accession>
<organism evidence="2 3">
    <name type="scientific">Cherax quadricarinatus</name>
    <name type="common">Australian red claw crayfish</name>
    <dbReference type="NCBI Taxonomy" id="27406"/>
    <lineage>
        <taxon>Eukaryota</taxon>
        <taxon>Metazoa</taxon>
        <taxon>Ecdysozoa</taxon>
        <taxon>Arthropoda</taxon>
        <taxon>Crustacea</taxon>
        <taxon>Multicrustacea</taxon>
        <taxon>Malacostraca</taxon>
        <taxon>Eumalacostraca</taxon>
        <taxon>Eucarida</taxon>
        <taxon>Decapoda</taxon>
        <taxon>Pleocyemata</taxon>
        <taxon>Astacidea</taxon>
        <taxon>Parastacoidea</taxon>
        <taxon>Parastacidae</taxon>
        <taxon>Cherax</taxon>
    </lineage>
</organism>
<feature type="compositionally biased region" description="Acidic residues" evidence="1">
    <location>
        <begin position="489"/>
        <end position="512"/>
    </location>
</feature>
<dbReference type="Proteomes" id="UP001445076">
    <property type="component" value="Unassembled WGS sequence"/>
</dbReference>
<evidence type="ECO:0000313" key="2">
    <source>
        <dbReference type="EMBL" id="KAK8753426.1"/>
    </source>
</evidence>
<keyword evidence="3" id="KW-1185">Reference proteome</keyword>
<comment type="caution">
    <text evidence="2">The sequence shown here is derived from an EMBL/GenBank/DDBJ whole genome shotgun (WGS) entry which is preliminary data.</text>
</comment>
<protein>
    <submittedName>
        <fullName evidence="2">Uncharacterized protein</fullName>
    </submittedName>
</protein>
<feature type="region of interest" description="Disordered" evidence="1">
    <location>
        <begin position="997"/>
        <end position="1026"/>
    </location>
</feature>
<feature type="compositionally biased region" description="Basic and acidic residues" evidence="1">
    <location>
        <begin position="428"/>
        <end position="443"/>
    </location>
</feature>
<reference evidence="2 3" key="1">
    <citation type="journal article" date="2024" name="BMC Genomics">
        <title>Genome assembly of redclaw crayfish (Cherax quadricarinatus) provides insights into its immune adaptation and hypoxia tolerance.</title>
        <authorList>
            <person name="Liu Z."/>
            <person name="Zheng J."/>
            <person name="Li H."/>
            <person name="Fang K."/>
            <person name="Wang S."/>
            <person name="He J."/>
            <person name="Zhou D."/>
            <person name="Weng S."/>
            <person name="Chi M."/>
            <person name="Gu Z."/>
            <person name="He J."/>
            <person name="Li F."/>
            <person name="Wang M."/>
        </authorList>
    </citation>
    <scope>NUCLEOTIDE SEQUENCE [LARGE SCALE GENOMIC DNA]</scope>
    <source>
        <strain evidence="2">ZL_2023a</strain>
    </source>
</reference>
<feature type="non-terminal residue" evidence="2">
    <location>
        <position position="1026"/>
    </location>
</feature>
<feature type="compositionally biased region" description="Basic and acidic residues" evidence="1">
    <location>
        <begin position="411"/>
        <end position="420"/>
    </location>
</feature>
<feature type="compositionally biased region" description="Basic and acidic residues" evidence="1">
    <location>
        <begin position="690"/>
        <end position="714"/>
    </location>
</feature>
<feature type="compositionally biased region" description="Basic and acidic residues" evidence="1">
    <location>
        <begin position="530"/>
        <end position="556"/>
    </location>
</feature>
<feature type="region of interest" description="Disordered" evidence="1">
    <location>
        <begin position="200"/>
        <end position="225"/>
    </location>
</feature>
<feature type="compositionally biased region" description="Acidic residues" evidence="1">
    <location>
        <begin position="648"/>
        <end position="658"/>
    </location>
</feature>
<feature type="region of interest" description="Disordered" evidence="1">
    <location>
        <begin position="735"/>
        <end position="792"/>
    </location>
</feature>
<feature type="compositionally biased region" description="Basic and acidic residues" evidence="1">
    <location>
        <begin position="634"/>
        <end position="647"/>
    </location>
</feature>
<feature type="compositionally biased region" description="Basic residues" evidence="1">
    <location>
        <begin position="780"/>
        <end position="792"/>
    </location>
</feature>
<feature type="compositionally biased region" description="Acidic residues" evidence="1">
    <location>
        <begin position="519"/>
        <end position="529"/>
    </location>
</feature>
<proteinExistence type="predicted"/>
<feature type="compositionally biased region" description="Basic residues" evidence="1">
    <location>
        <begin position="755"/>
        <end position="764"/>
    </location>
</feature>